<feature type="transmembrane region" description="Helical" evidence="1">
    <location>
        <begin position="44"/>
        <end position="64"/>
    </location>
</feature>
<dbReference type="STRING" id="33036.HMPREF3200_01159"/>
<keyword evidence="1" id="KW-0812">Transmembrane</keyword>
<gene>
    <name evidence="3" type="ORF">HMPREF3200_01159</name>
</gene>
<name>A0A133KDP9_9FIRM</name>
<accession>A0A133KDP9</accession>
<dbReference type="InterPro" id="IPR012429">
    <property type="entry name" value="HGSNAT_cat"/>
</dbReference>
<dbReference type="Pfam" id="PF07786">
    <property type="entry name" value="HGSNAT_cat"/>
    <property type="match status" value="1"/>
</dbReference>
<evidence type="ECO:0000313" key="3">
    <source>
        <dbReference type="EMBL" id="KWZ77688.1"/>
    </source>
</evidence>
<feature type="transmembrane region" description="Helical" evidence="1">
    <location>
        <begin position="213"/>
        <end position="233"/>
    </location>
</feature>
<dbReference type="AlphaFoldDB" id="A0A133KDP9"/>
<sequence>MKRNYYLDTYRGLTIISMIIFHLCYNINYYKSISRYDGSILNKIWQLSIAISFFLISGITSSLISPKKNINRGLKTSALGFLISLITYLFAREQLIVWGVLNALGLSMIITGLLQERIKISSYFCIIFVILFALTYSVPSRSLAEISFFNNLYMKNIFLLGFPSDEFSSSDYFPMIPWLFMYLAGFTAANFLKEKNFYKAYGKDNFLARIGRLAMPIYLSHQIILYPLVSLFFEYF</sequence>
<protein>
    <recommendedName>
        <fullName evidence="2">Heparan-alpha-glucosaminide N-acetyltransferase catalytic domain-containing protein</fullName>
    </recommendedName>
</protein>
<comment type="caution">
    <text evidence="3">The sequence shown here is derived from an EMBL/GenBank/DDBJ whole genome shotgun (WGS) entry which is preliminary data.</text>
</comment>
<feature type="transmembrane region" description="Helical" evidence="1">
    <location>
        <begin position="96"/>
        <end position="114"/>
    </location>
</feature>
<dbReference type="EMBL" id="LRPM01000046">
    <property type="protein sequence ID" value="KWZ77688.1"/>
    <property type="molecule type" value="Genomic_DNA"/>
</dbReference>
<dbReference type="RefSeq" id="WP_060929484.1">
    <property type="nucleotide sequence ID" value="NZ_KQ955281.1"/>
</dbReference>
<feature type="transmembrane region" description="Helical" evidence="1">
    <location>
        <begin position="121"/>
        <end position="138"/>
    </location>
</feature>
<dbReference type="Proteomes" id="UP000070383">
    <property type="component" value="Unassembled WGS sequence"/>
</dbReference>
<proteinExistence type="predicted"/>
<feature type="domain" description="Heparan-alpha-glucosaminide N-acetyltransferase catalytic" evidence="2">
    <location>
        <begin position="4"/>
        <end position="222"/>
    </location>
</feature>
<keyword evidence="1" id="KW-1133">Transmembrane helix</keyword>
<keyword evidence="1" id="KW-0472">Membrane</keyword>
<feature type="transmembrane region" description="Helical" evidence="1">
    <location>
        <begin position="172"/>
        <end position="192"/>
    </location>
</feature>
<feature type="transmembrane region" description="Helical" evidence="1">
    <location>
        <begin position="12"/>
        <end position="32"/>
    </location>
</feature>
<dbReference type="OrthoDB" id="9807591at2"/>
<feature type="transmembrane region" description="Helical" evidence="1">
    <location>
        <begin position="73"/>
        <end position="90"/>
    </location>
</feature>
<dbReference type="PATRIC" id="fig|33036.3.peg.1148"/>
<evidence type="ECO:0000256" key="1">
    <source>
        <dbReference type="SAM" id="Phobius"/>
    </source>
</evidence>
<reference evidence="4" key="1">
    <citation type="submission" date="2016-01" db="EMBL/GenBank/DDBJ databases">
        <authorList>
            <person name="Mitreva M."/>
            <person name="Pepin K.H."/>
            <person name="Mihindukulasuriya K.A."/>
            <person name="Fulton R."/>
            <person name="Fronick C."/>
            <person name="O'Laughlin M."/>
            <person name="Miner T."/>
            <person name="Herter B."/>
            <person name="Rosa B.A."/>
            <person name="Cordes M."/>
            <person name="Tomlinson C."/>
            <person name="Wollam A."/>
            <person name="Palsikar V.B."/>
            <person name="Mardis E.R."/>
            <person name="Wilson R.K."/>
        </authorList>
    </citation>
    <scope>NUCLEOTIDE SEQUENCE [LARGE SCALE GENOMIC DNA]</scope>
    <source>
        <strain evidence="4">MJR8151</strain>
    </source>
</reference>
<keyword evidence="4" id="KW-1185">Reference proteome</keyword>
<organism evidence="3 4">
    <name type="scientific">Anaerococcus tetradius</name>
    <dbReference type="NCBI Taxonomy" id="33036"/>
    <lineage>
        <taxon>Bacteria</taxon>
        <taxon>Bacillati</taxon>
        <taxon>Bacillota</taxon>
        <taxon>Tissierellia</taxon>
        <taxon>Tissierellales</taxon>
        <taxon>Peptoniphilaceae</taxon>
        <taxon>Anaerococcus</taxon>
    </lineage>
</organism>
<evidence type="ECO:0000313" key="4">
    <source>
        <dbReference type="Proteomes" id="UP000070383"/>
    </source>
</evidence>
<evidence type="ECO:0000259" key="2">
    <source>
        <dbReference type="Pfam" id="PF07786"/>
    </source>
</evidence>